<evidence type="ECO:0000256" key="1">
    <source>
        <dbReference type="ARBA" id="ARBA00004477"/>
    </source>
</evidence>
<evidence type="ECO:0000256" key="13">
    <source>
        <dbReference type="ARBA" id="ARBA00037660"/>
    </source>
</evidence>
<evidence type="ECO:0000256" key="10">
    <source>
        <dbReference type="ARBA" id="ARBA00023098"/>
    </source>
</evidence>
<dbReference type="Ensembl" id="ENSCMIT00000022026.1">
    <property type="protein sequence ID" value="ENSCMIP00000021641.1"/>
    <property type="gene ID" value="ENSCMIG00000009845.1"/>
</dbReference>
<gene>
    <name evidence="19" type="primary">LOC103187770</name>
</gene>
<feature type="transmembrane region" description="Helical" evidence="18">
    <location>
        <begin position="121"/>
        <end position="138"/>
    </location>
</feature>
<dbReference type="KEGG" id="cmk:103187770"/>
<evidence type="ECO:0000256" key="14">
    <source>
        <dbReference type="ARBA" id="ARBA00039876"/>
    </source>
</evidence>
<proteinExistence type="inferred from homology"/>
<keyword evidence="7" id="KW-0378">Hydrolase</keyword>
<feature type="transmembrane region" description="Helical" evidence="18">
    <location>
        <begin position="34"/>
        <end position="56"/>
    </location>
</feature>
<evidence type="ECO:0000256" key="3">
    <source>
        <dbReference type="ARBA" id="ARBA00007375"/>
    </source>
</evidence>
<reference evidence="20" key="2">
    <citation type="journal article" date="2007" name="PLoS Biol.">
        <title>Survey sequencing and comparative analysis of the elephant shark (Callorhinchus milii) genome.</title>
        <authorList>
            <person name="Venkatesh B."/>
            <person name="Kirkness E.F."/>
            <person name="Loh Y.H."/>
            <person name="Halpern A.L."/>
            <person name="Lee A.P."/>
            <person name="Johnson J."/>
            <person name="Dandona N."/>
            <person name="Viswanathan L.D."/>
            <person name="Tay A."/>
            <person name="Venter J.C."/>
            <person name="Strausberg R.L."/>
            <person name="Brenner S."/>
        </authorList>
    </citation>
    <scope>NUCLEOTIDE SEQUENCE [LARGE SCALE GENOMIC DNA]</scope>
</reference>
<dbReference type="EC" id="3.3.2.2" evidence="12"/>
<evidence type="ECO:0000313" key="20">
    <source>
        <dbReference type="Proteomes" id="UP000314986"/>
    </source>
</evidence>
<feature type="transmembrane region" description="Helical" evidence="18">
    <location>
        <begin position="68"/>
        <end position="85"/>
    </location>
</feature>
<reference evidence="20" key="3">
    <citation type="journal article" date="2014" name="Nature">
        <title>Elephant shark genome provides unique insights into gnathostome evolution.</title>
        <authorList>
            <consortium name="International Elephant Shark Genome Sequencing Consortium"/>
            <person name="Venkatesh B."/>
            <person name="Lee A.P."/>
            <person name="Ravi V."/>
            <person name="Maurya A.K."/>
            <person name="Lian M.M."/>
            <person name="Swann J.B."/>
            <person name="Ohta Y."/>
            <person name="Flajnik M.F."/>
            <person name="Sutoh Y."/>
            <person name="Kasahara M."/>
            <person name="Hoon S."/>
            <person name="Gangu V."/>
            <person name="Roy S.W."/>
            <person name="Irimia M."/>
            <person name="Korzh V."/>
            <person name="Kondrychyn I."/>
            <person name="Lim Z.W."/>
            <person name="Tay B.H."/>
            <person name="Tohari S."/>
            <person name="Kong K.W."/>
            <person name="Ho S."/>
            <person name="Lorente-Galdos B."/>
            <person name="Quilez J."/>
            <person name="Marques-Bonet T."/>
            <person name="Raney B.J."/>
            <person name="Ingham P.W."/>
            <person name="Tay A."/>
            <person name="Hillier L.W."/>
            <person name="Minx P."/>
            <person name="Boehm T."/>
            <person name="Wilson R.K."/>
            <person name="Brenner S."/>
            <person name="Warren W.C."/>
        </authorList>
    </citation>
    <scope>NUCLEOTIDE SEQUENCE [LARGE SCALE GENOMIC DNA]</scope>
</reference>
<keyword evidence="10" id="KW-0443">Lipid metabolism</keyword>
<keyword evidence="5" id="KW-0963">Cytoplasm</keyword>
<evidence type="ECO:0000256" key="5">
    <source>
        <dbReference type="ARBA" id="ARBA00022490"/>
    </source>
</evidence>
<dbReference type="GeneID" id="103187770"/>
<comment type="subcellular location">
    <subcellularLocation>
        <location evidence="2">Cytoplasm</location>
    </subcellularLocation>
    <subcellularLocation>
        <location evidence="1">Endoplasmic reticulum membrane</location>
        <topology evidence="1">Multi-pass membrane protein</topology>
    </subcellularLocation>
</comment>
<keyword evidence="9 18" id="KW-1133">Transmembrane helix</keyword>
<evidence type="ECO:0000256" key="15">
    <source>
        <dbReference type="ARBA" id="ARBA00042674"/>
    </source>
</evidence>
<comment type="catalytic activity">
    <reaction evidence="17">
        <text>a 1-O-(1Z-alkenyl)-sn-glycero-3-phosphocholine + H2O = a 2,3-saturated aldehyde + sn-glycerol 3-phosphocholine</text>
        <dbReference type="Rhea" id="RHEA:22544"/>
        <dbReference type="ChEBI" id="CHEBI:15377"/>
        <dbReference type="ChEBI" id="CHEBI:16870"/>
        <dbReference type="ChEBI" id="CHEBI:73359"/>
        <dbReference type="ChEBI" id="CHEBI:77287"/>
        <dbReference type="EC" id="3.3.2.2"/>
    </reaction>
</comment>
<feature type="transmembrane region" description="Helical" evidence="18">
    <location>
        <begin position="177"/>
        <end position="199"/>
    </location>
</feature>
<keyword evidence="11 18" id="KW-0472">Membrane</keyword>
<dbReference type="PANTHER" id="PTHR31885">
    <property type="entry name" value="GH04784P"/>
    <property type="match status" value="1"/>
</dbReference>
<keyword evidence="6 18" id="KW-0812">Transmembrane</keyword>
<evidence type="ECO:0000256" key="18">
    <source>
        <dbReference type="SAM" id="Phobius"/>
    </source>
</evidence>
<dbReference type="GO" id="GO:0047408">
    <property type="term" value="F:alkenylglycerophosphocholine hydrolase activity"/>
    <property type="evidence" value="ECO:0007669"/>
    <property type="project" value="UniProtKB-EC"/>
</dbReference>
<feature type="transmembrane region" description="Helical" evidence="18">
    <location>
        <begin position="12"/>
        <end position="28"/>
    </location>
</feature>
<keyword evidence="8" id="KW-0256">Endoplasmic reticulum</keyword>
<dbReference type="GO" id="GO:0006629">
    <property type="term" value="P:lipid metabolic process"/>
    <property type="evidence" value="ECO:0007669"/>
    <property type="project" value="UniProtKB-KW"/>
</dbReference>
<feature type="transmembrane region" description="Helical" evidence="18">
    <location>
        <begin position="144"/>
        <end position="165"/>
    </location>
</feature>
<accession>A0A4W3HZ18</accession>
<evidence type="ECO:0000256" key="8">
    <source>
        <dbReference type="ARBA" id="ARBA00022824"/>
    </source>
</evidence>
<evidence type="ECO:0000256" key="11">
    <source>
        <dbReference type="ARBA" id="ARBA00023136"/>
    </source>
</evidence>
<feature type="transmembrane region" description="Helical" evidence="18">
    <location>
        <begin position="205"/>
        <end position="228"/>
    </location>
</feature>
<feature type="transmembrane region" description="Helical" evidence="18">
    <location>
        <begin position="91"/>
        <end position="109"/>
    </location>
</feature>
<protein>
    <recommendedName>
        <fullName evidence="14">Lysoplasmalogenase TMEM86B</fullName>
        <ecNumber evidence="12">3.3.2.2</ecNumber>
    </recommendedName>
    <alternativeName>
        <fullName evidence="15">Transmembrane protein 86B</fullName>
    </alternativeName>
</protein>
<dbReference type="InParanoid" id="A0A4W3HZ18"/>
<reference evidence="19" key="4">
    <citation type="submission" date="2025-08" db="UniProtKB">
        <authorList>
            <consortium name="Ensembl"/>
        </authorList>
    </citation>
    <scope>IDENTIFICATION</scope>
</reference>
<dbReference type="Proteomes" id="UP000314986">
    <property type="component" value="Unassembled WGS sequence"/>
</dbReference>
<evidence type="ECO:0000256" key="17">
    <source>
        <dbReference type="ARBA" id="ARBA00049560"/>
    </source>
</evidence>
<dbReference type="GO" id="GO:0005789">
    <property type="term" value="C:endoplasmic reticulum membrane"/>
    <property type="evidence" value="ECO:0007669"/>
    <property type="project" value="UniProtKB-SubCell"/>
</dbReference>
<evidence type="ECO:0000256" key="6">
    <source>
        <dbReference type="ARBA" id="ARBA00022692"/>
    </source>
</evidence>
<sequence length="235" mass="25705">MRSPITLVISEPKLLAVFNVTASIYIATSSLHQIPLWLTAVTKILPILCLGFFVLAQGKKFLLSHHSLLKLLAGLVFSGLGDVLLVPSNYFIAGGVMFAIAHCFYIWMFGFKSVNLRGGSVVASATLIGATLLGTCMWRKDMATWQILALFCYCAVIGSMVWRANAEVLFHTPKPPAKVIGGLGAVCFAISDLTLALNLLCFPNIPYRTLIVMSTYYTAQLFITLSVVNDKKRHD</sequence>
<comment type="similarity">
    <text evidence="3">Belongs to the TMEM86 family.</text>
</comment>
<dbReference type="RefSeq" id="XP_007905603.1">
    <property type="nucleotide sequence ID" value="XM_007907412.2"/>
</dbReference>
<comment type="function">
    <text evidence="13">Catalyzes the hydrolysis of the vinyl ether bond of choline or ethanolamine lysoplasmalogens, forming fatty aldehyde and glycerophosphocholine or glycerophosphoethanolamine, respectively and is specific for the sn-2-deacylated (lyso) form of plasmalogen.</text>
</comment>
<dbReference type="PANTHER" id="PTHR31885:SF7">
    <property type="entry name" value="LYSOPLASMALOGENASE"/>
    <property type="match status" value="1"/>
</dbReference>
<reference evidence="19" key="5">
    <citation type="submission" date="2025-09" db="UniProtKB">
        <authorList>
            <consortium name="Ensembl"/>
        </authorList>
    </citation>
    <scope>IDENTIFICATION</scope>
</reference>
<comment type="catalytic activity">
    <reaction evidence="16">
        <text>a 1-O-(1Z-alkenyl)-sn-glycero-3-phosphoethanolamine + H2O = a 2,3-saturated aldehyde + sn-glycero-3-phosphoethanolamine</text>
        <dbReference type="Rhea" id="RHEA:16905"/>
        <dbReference type="ChEBI" id="CHEBI:15377"/>
        <dbReference type="ChEBI" id="CHEBI:73359"/>
        <dbReference type="ChEBI" id="CHEBI:77288"/>
        <dbReference type="ChEBI" id="CHEBI:143890"/>
        <dbReference type="EC" id="3.3.2.2"/>
    </reaction>
</comment>
<evidence type="ECO:0000256" key="2">
    <source>
        <dbReference type="ARBA" id="ARBA00004496"/>
    </source>
</evidence>
<evidence type="ECO:0000256" key="4">
    <source>
        <dbReference type="ARBA" id="ARBA00011738"/>
    </source>
</evidence>
<name>A0A4W3HZ18_CALMI</name>
<evidence type="ECO:0000256" key="9">
    <source>
        <dbReference type="ARBA" id="ARBA00022989"/>
    </source>
</evidence>
<reference evidence="20" key="1">
    <citation type="journal article" date="2006" name="Science">
        <title>Ancient noncoding elements conserved in the human genome.</title>
        <authorList>
            <person name="Venkatesh B."/>
            <person name="Kirkness E.F."/>
            <person name="Loh Y.H."/>
            <person name="Halpern A.L."/>
            <person name="Lee A.P."/>
            <person name="Johnson J."/>
            <person name="Dandona N."/>
            <person name="Viswanathan L.D."/>
            <person name="Tay A."/>
            <person name="Venter J.C."/>
            <person name="Strausberg R.L."/>
            <person name="Brenner S."/>
        </authorList>
    </citation>
    <scope>NUCLEOTIDE SEQUENCE [LARGE SCALE GENOMIC DNA]</scope>
</reference>
<dbReference type="OrthoDB" id="2133758at2759"/>
<evidence type="ECO:0000313" key="19">
    <source>
        <dbReference type="Ensembl" id="ENSCMIP00000021641.1"/>
    </source>
</evidence>
<keyword evidence="20" id="KW-1185">Reference proteome</keyword>
<dbReference type="InterPro" id="IPR012506">
    <property type="entry name" value="TMEM86B-like"/>
</dbReference>
<dbReference type="GeneTree" id="ENSGT00390000007101"/>
<organism evidence="19 20">
    <name type="scientific">Callorhinchus milii</name>
    <name type="common">Ghost shark</name>
    <dbReference type="NCBI Taxonomy" id="7868"/>
    <lineage>
        <taxon>Eukaryota</taxon>
        <taxon>Metazoa</taxon>
        <taxon>Chordata</taxon>
        <taxon>Craniata</taxon>
        <taxon>Vertebrata</taxon>
        <taxon>Chondrichthyes</taxon>
        <taxon>Holocephali</taxon>
        <taxon>Chimaeriformes</taxon>
        <taxon>Callorhinchidae</taxon>
        <taxon>Callorhinchus</taxon>
    </lineage>
</organism>
<dbReference type="AlphaFoldDB" id="A0A4W3HZ18"/>
<evidence type="ECO:0000256" key="12">
    <source>
        <dbReference type="ARBA" id="ARBA00035673"/>
    </source>
</evidence>
<comment type="subunit">
    <text evidence="4">Homodimer.</text>
</comment>
<evidence type="ECO:0000256" key="16">
    <source>
        <dbReference type="ARBA" id="ARBA00049458"/>
    </source>
</evidence>
<dbReference type="Pfam" id="PF07947">
    <property type="entry name" value="YhhN"/>
    <property type="match status" value="1"/>
</dbReference>
<evidence type="ECO:0000256" key="7">
    <source>
        <dbReference type="ARBA" id="ARBA00022801"/>
    </source>
</evidence>